<dbReference type="GO" id="GO:0005886">
    <property type="term" value="C:plasma membrane"/>
    <property type="evidence" value="ECO:0007669"/>
    <property type="project" value="TreeGrafter"/>
</dbReference>
<dbReference type="Pfam" id="PF01098">
    <property type="entry name" value="FTSW_RODA_SPOVE"/>
    <property type="match status" value="1"/>
</dbReference>
<dbReference type="EMBL" id="MHOM01000014">
    <property type="protein sequence ID" value="OGZ65052.1"/>
    <property type="molecule type" value="Genomic_DNA"/>
</dbReference>
<evidence type="ECO:0000256" key="6">
    <source>
        <dbReference type="SAM" id="Phobius"/>
    </source>
</evidence>
<feature type="transmembrane region" description="Helical" evidence="6">
    <location>
        <begin position="335"/>
        <end position="357"/>
    </location>
</feature>
<sequence length="364" mass="40780">MGGIFLNHLKKLDWGIIISSVLLVCFGLGGIFSASAAKDDFLNLEKQIIFFVIGFLLMIAISFFDYRILRNNSYLILILYGLCFILLLGLQFFAPVIRGTKGWYKVGILSLDPIEPAKIILVVLLAKYFSMRHVEMYKFRHIVFSGLYVFMLAFLVFIKPDLGGTMILVLIWLGILFISGIRINHFLILLLCLILAAALSWNFLLQDYQRGRVISFMFPQDPLGGSWSQEQAKIAIGSGRILGEGLAKGSQVQYGFLPESHTDFIFSAIAEEWGIVGVLALFTIYGFLVWRVLKIAIDSQYNFPRLFASGTAIILIVQFFVNIGMNLSLLPVVGIYLPLISYGGSGLIFTFIALGILQSIKVRR</sequence>
<keyword evidence="5 6" id="KW-0472">Membrane</keyword>
<evidence type="ECO:0000313" key="7">
    <source>
        <dbReference type="EMBL" id="OGZ65052.1"/>
    </source>
</evidence>
<evidence type="ECO:0008006" key="9">
    <source>
        <dbReference type="Google" id="ProtNLM"/>
    </source>
</evidence>
<keyword evidence="2 6" id="KW-0812">Transmembrane</keyword>
<accession>A0A1G2HRA2</accession>
<dbReference type="STRING" id="1802200.A2812_02435"/>
<feature type="transmembrane region" description="Helical" evidence="6">
    <location>
        <begin position="186"/>
        <end position="204"/>
    </location>
</feature>
<protein>
    <recommendedName>
        <fullName evidence="9">Rod shape-determining protein RodA</fullName>
    </recommendedName>
</protein>
<evidence type="ECO:0000256" key="5">
    <source>
        <dbReference type="ARBA" id="ARBA00023136"/>
    </source>
</evidence>
<keyword evidence="4 6" id="KW-1133">Transmembrane helix</keyword>
<keyword evidence="3" id="KW-0133">Cell shape</keyword>
<feature type="transmembrane region" description="Helical" evidence="6">
    <location>
        <begin position="273"/>
        <end position="293"/>
    </location>
</feature>
<dbReference type="PANTHER" id="PTHR30474">
    <property type="entry name" value="CELL CYCLE PROTEIN"/>
    <property type="match status" value="1"/>
</dbReference>
<dbReference type="GO" id="GO:0032153">
    <property type="term" value="C:cell division site"/>
    <property type="evidence" value="ECO:0007669"/>
    <property type="project" value="TreeGrafter"/>
</dbReference>
<dbReference type="GO" id="GO:0008360">
    <property type="term" value="P:regulation of cell shape"/>
    <property type="evidence" value="ECO:0007669"/>
    <property type="project" value="UniProtKB-KW"/>
</dbReference>
<evidence type="ECO:0000256" key="2">
    <source>
        <dbReference type="ARBA" id="ARBA00022692"/>
    </source>
</evidence>
<evidence type="ECO:0000256" key="3">
    <source>
        <dbReference type="ARBA" id="ARBA00022960"/>
    </source>
</evidence>
<feature type="transmembrane region" description="Helical" evidence="6">
    <location>
        <begin position="48"/>
        <end position="66"/>
    </location>
</feature>
<dbReference type="GO" id="GO:0015648">
    <property type="term" value="F:lipid-linked peptidoglycan transporter activity"/>
    <property type="evidence" value="ECO:0007669"/>
    <property type="project" value="TreeGrafter"/>
</dbReference>
<organism evidence="7 8">
    <name type="scientific">Candidatus Staskawiczbacteria bacterium RIFCSPHIGHO2_01_FULL_36_16</name>
    <dbReference type="NCBI Taxonomy" id="1802200"/>
    <lineage>
        <taxon>Bacteria</taxon>
        <taxon>Candidatus Staskawicziibacteriota</taxon>
    </lineage>
</organism>
<feature type="transmembrane region" description="Helical" evidence="6">
    <location>
        <begin position="141"/>
        <end position="158"/>
    </location>
</feature>
<dbReference type="Proteomes" id="UP000177190">
    <property type="component" value="Unassembled WGS sequence"/>
</dbReference>
<dbReference type="AlphaFoldDB" id="A0A1G2HRA2"/>
<name>A0A1G2HRA2_9BACT</name>
<feature type="transmembrane region" description="Helical" evidence="6">
    <location>
        <begin position="305"/>
        <end position="323"/>
    </location>
</feature>
<feature type="transmembrane region" description="Helical" evidence="6">
    <location>
        <begin position="12"/>
        <end position="36"/>
    </location>
</feature>
<evidence type="ECO:0000313" key="8">
    <source>
        <dbReference type="Proteomes" id="UP000177190"/>
    </source>
</evidence>
<feature type="transmembrane region" description="Helical" evidence="6">
    <location>
        <begin position="73"/>
        <end position="94"/>
    </location>
</feature>
<feature type="transmembrane region" description="Helical" evidence="6">
    <location>
        <begin position="164"/>
        <end position="181"/>
    </location>
</feature>
<dbReference type="InterPro" id="IPR001182">
    <property type="entry name" value="FtsW/RodA"/>
</dbReference>
<dbReference type="PANTHER" id="PTHR30474:SF1">
    <property type="entry name" value="PEPTIDOGLYCAN GLYCOSYLTRANSFERASE MRDB"/>
    <property type="match status" value="1"/>
</dbReference>
<proteinExistence type="predicted"/>
<evidence type="ECO:0000256" key="4">
    <source>
        <dbReference type="ARBA" id="ARBA00022989"/>
    </source>
</evidence>
<comment type="subcellular location">
    <subcellularLocation>
        <location evidence="1">Membrane</location>
        <topology evidence="1">Multi-pass membrane protein</topology>
    </subcellularLocation>
</comment>
<evidence type="ECO:0000256" key="1">
    <source>
        <dbReference type="ARBA" id="ARBA00004141"/>
    </source>
</evidence>
<gene>
    <name evidence="7" type="ORF">A2812_02435</name>
</gene>
<comment type="caution">
    <text evidence="7">The sequence shown here is derived from an EMBL/GenBank/DDBJ whole genome shotgun (WGS) entry which is preliminary data.</text>
</comment>
<dbReference type="GO" id="GO:0051301">
    <property type="term" value="P:cell division"/>
    <property type="evidence" value="ECO:0007669"/>
    <property type="project" value="InterPro"/>
</dbReference>
<reference evidence="7 8" key="1">
    <citation type="journal article" date="2016" name="Nat. Commun.">
        <title>Thousands of microbial genomes shed light on interconnected biogeochemical processes in an aquifer system.</title>
        <authorList>
            <person name="Anantharaman K."/>
            <person name="Brown C.T."/>
            <person name="Hug L.A."/>
            <person name="Sharon I."/>
            <person name="Castelle C.J."/>
            <person name="Probst A.J."/>
            <person name="Thomas B.C."/>
            <person name="Singh A."/>
            <person name="Wilkins M.J."/>
            <person name="Karaoz U."/>
            <person name="Brodie E.L."/>
            <person name="Williams K.H."/>
            <person name="Hubbard S.S."/>
            <person name="Banfield J.F."/>
        </authorList>
    </citation>
    <scope>NUCLEOTIDE SEQUENCE [LARGE SCALE GENOMIC DNA]</scope>
</reference>